<feature type="region of interest" description="Disordered" evidence="1">
    <location>
        <begin position="1"/>
        <end position="29"/>
    </location>
</feature>
<evidence type="ECO:0000313" key="3">
    <source>
        <dbReference type="Proteomes" id="UP001529510"/>
    </source>
</evidence>
<feature type="non-terminal residue" evidence="2">
    <location>
        <position position="1"/>
    </location>
</feature>
<evidence type="ECO:0000256" key="1">
    <source>
        <dbReference type="SAM" id="MobiDB-lite"/>
    </source>
</evidence>
<accession>A0ABD0PS31</accession>
<feature type="compositionally biased region" description="Low complexity" evidence="1">
    <location>
        <begin position="1"/>
        <end position="16"/>
    </location>
</feature>
<keyword evidence="3" id="KW-1185">Reference proteome</keyword>
<dbReference type="EMBL" id="JAMKFB020000014">
    <property type="protein sequence ID" value="KAL0176163.1"/>
    <property type="molecule type" value="Genomic_DNA"/>
</dbReference>
<dbReference type="PANTHER" id="PTHR15360:SF2">
    <property type="entry name" value="PLATELET-DERIVED GROWTH FACTOR RECEPTOR-LIKE PROTEIN"/>
    <property type="match status" value="1"/>
</dbReference>
<feature type="non-terminal residue" evidence="2">
    <location>
        <position position="85"/>
    </location>
</feature>
<name>A0ABD0PS31_CIRMR</name>
<protein>
    <submittedName>
        <fullName evidence="2">Uncharacterized protein</fullName>
    </submittedName>
</protein>
<proteinExistence type="predicted"/>
<dbReference type="InterPro" id="IPR042495">
    <property type="entry name" value="PDGFRL"/>
</dbReference>
<sequence length="85" mass="9313">KPNGKSKSGKVSGKTPPSKPKVKTTPETPIEAQTYLTQVVNKGRFQKVGDMLTLQAGDMLELRCKGNPVQWAVPAYLEEDDEGRL</sequence>
<reference evidence="2 3" key="1">
    <citation type="submission" date="2024-05" db="EMBL/GenBank/DDBJ databases">
        <title>Genome sequencing and assembly of Indian major carp, Cirrhinus mrigala (Hamilton, 1822).</title>
        <authorList>
            <person name="Mohindra V."/>
            <person name="Chowdhury L.M."/>
            <person name="Lal K."/>
            <person name="Jena J.K."/>
        </authorList>
    </citation>
    <scope>NUCLEOTIDE SEQUENCE [LARGE SCALE GENOMIC DNA]</scope>
    <source>
        <strain evidence="2">CM1030</strain>
        <tissue evidence="2">Blood</tissue>
    </source>
</reference>
<organism evidence="2 3">
    <name type="scientific">Cirrhinus mrigala</name>
    <name type="common">Mrigala</name>
    <dbReference type="NCBI Taxonomy" id="683832"/>
    <lineage>
        <taxon>Eukaryota</taxon>
        <taxon>Metazoa</taxon>
        <taxon>Chordata</taxon>
        <taxon>Craniata</taxon>
        <taxon>Vertebrata</taxon>
        <taxon>Euteleostomi</taxon>
        <taxon>Actinopterygii</taxon>
        <taxon>Neopterygii</taxon>
        <taxon>Teleostei</taxon>
        <taxon>Ostariophysi</taxon>
        <taxon>Cypriniformes</taxon>
        <taxon>Cyprinidae</taxon>
        <taxon>Labeoninae</taxon>
        <taxon>Labeonini</taxon>
        <taxon>Cirrhinus</taxon>
    </lineage>
</organism>
<comment type="caution">
    <text evidence="2">The sequence shown here is derived from an EMBL/GenBank/DDBJ whole genome shotgun (WGS) entry which is preliminary data.</text>
</comment>
<gene>
    <name evidence="2" type="ORF">M9458_028493</name>
</gene>
<evidence type="ECO:0000313" key="2">
    <source>
        <dbReference type="EMBL" id="KAL0176163.1"/>
    </source>
</evidence>
<dbReference type="AlphaFoldDB" id="A0ABD0PS31"/>
<dbReference type="PANTHER" id="PTHR15360">
    <property type="entry name" value="PLATELET-DERIVED GROWTH FACTOR RECEPTOR LIKE"/>
    <property type="match status" value="1"/>
</dbReference>
<dbReference type="Proteomes" id="UP001529510">
    <property type="component" value="Unassembled WGS sequence"/>
</dbReference>